<reference evidence="1" key="1">
    <citation type="journal article" date="2014" name="Nat. Commun.">
        <title>The tobacco genome sequence and its comparison with those of tomato and potato.</title>
        <authorList>
            <person name="Sierro N."/>
            <person name="Battey J.N."/>
            <person name="Ouadi S."/>
            <person name="Bakaher N."/>
            <person name="Bovet L."/>
            <person name="Willig A."/>
            <person name="Goepfert S."/>
            <person name="Peitsch M.C."/>
            <person name="Ivanov N.V."/>
        </authorList>
    </citation>
    <scope>NUCLEOTIDE SEQUENCE [LARGE SCALE GENOMIC DNA]</scope>
</reference>
<reference evidence="2" key="2">
    <citation type="submission" date="2025-08" db="UniProtKB">
        <authorList>
            <consortium name="RefSeq"/>
        </authorList>
    </citation>
    <scope>IDENTIFICATION</scope>
    <source>
        <tissue evidence="2">Leaf</tissue>
    </source>
</reference>
<proteinExistence type="predicted"/>
<dbReference type="RefSeq" id="XP_075099921.1">
    <property type="nucleotide sequence ID" value="XM_075243820.1"/>
</dbReference>
<evidence type="ECO:0000313" key="1">
    <source>
        <dbReference type="Proteomes" id="UP000790787"/>
    </source>
</evidence>
<sequence length="202" mass="23394">MDGNGTPRTYPEPTNDGRFCTDGNNYPEPQSGGIVFMWKDNLVKEEEVSTTPQGLHVIVKELEAKLQQDFSVILRSEEDFWKLKSRVNWLSEGDANTKFFHISILNRRRRNRIISLEDEVGTNIQDPNDIKNTILNYVTTIYTTEHHSSMNKSHISDSDNVLTTREQSTINSTVRLYKIKCPLFSFKPWKAHGLDVLHPFFY</sequence>
<keyword evidence="1" id="KW-1185">Reference proteome</keyword>
<accession>A0AC58TRS2</accession>
<organism evidence="1 2">
    <name type="scientific">Nicotiana tabacum</name>
    <name type="common">Common tobacco</name>
    <dbReference type="NCBI Taxonomy" id="4097"/>
    <lineage>
        <taxon>Eukaryota</taxon>
        <taxon>Viridiplantae</taxon>
        <taxon>Streptophyta</taxon>
        <taxon>Embryophyta</taxon>
        <taxon>Tracheophyta</taxon>
        <taxon>Spermatophyta</taxon>
        <taxon>Magnoliopsida</taxon>
        <taxon>eudicotyledons</taxon>
        <taxon>Gunneridae</taxon>
        <taxon>Pentapetalae</taxon>
        <taxon>asterids</taxon>
        <taxon>lamiids</taxon>
        <taxon>Solanales</taxon>
        <taxon>Solanaceae</taxon>
        <taxon>Nicotianoideae</taxon>
        <taxon>Nicotianeae</taxon>
        <taxon>Nicotiana</taxon>
    </lineage>
</organism>
<gene>
    <name evidence="2" type="primary">LOC142176378</name>
</gene>
<evidence type="ECO:0000313" key="2">
    <source>
        <dbReference type="RefSeq" id="XP_075099921.1"/>
    </source>
</evidence>
<name>A0AC58TRS2_TOBAC</name>
<protein>
    <submittedName>
        <fullName evidence="2">Uncharacterized protein LOC142176378</fullName>
    </submittedName>
</protein>
<dbReference type="Proteomes" id="UP000790787">
    <property type="component" value="Chromosome 3"/>
</dbReference>